<evidence type="ECO:0000313" key="2">
    <source>
        <dbReference type="Proteomes" id="UP001165120"/>
    </source>
</evidence>
<sequence>MADHRLLLRESVQAALGSGYCAGVANSGIREEKSRGAKERRRGTEKKKNGDLSAFEEVWFSPMGMGICGELSVPVRSNGATSDATGVDKMAIRQRSHGSLAYEGTRSERDFKFYICAPSKFHWVLLSLHWQYFPAPDFQRVPTFLVLGPLLVS</sequence>
<organism evidence="1 2">
    <name type="scientific">Candida boidinii</name>
    <name type="common">Yeast</name>
    <dbReference type="NCBI Taxonomy" id="5477"/>
    <lineage>
        <taxon>Eukaryota</taxon>
        <taxon>Fungi</taxon>
        <taxon>Dikarya</taxon>
        <taxon>Ascomycota</taxon>
        <taxon>Saccharomycotina</taxon>
        <taxon>Pichiomycetes</taxon>
        <taxon>Pichiales</taxon>
        <taxon>Pichiaceae</taxon>
        <taxon>Ogataea</taxon>
        <taxon>Ogataea/Candida clade</taxon>
    </lineage>
</organism>
<gene>
    <name evidence="1" type="ORF">Cboi02_000095900</name>
</gene>
<dbReference type="EMBL" id="BSXN01000199">
    <property type="protein sequence ID" value="GME67561.1"/>
    <property type="molecule type" value="Genomic_DNA"/>
</dbReference>
<evidence type="ECO:0000313" key="1">
    <source>
        <dbReference type="EMBL" id="GME67561.1"/>
    </source>
</evidence>
<dbReference type="Proteomes" id="UP001165120">
    <property type="component" value="Unassembled WGS sequence"/>
</dbReference>
<keyword evidence="2" id="KW-1185">Reference proteome</keyword>
<proteinExistence type="predicted"/>
<dbReference type="AlphaFoldDB" id="A0A9W6SYN6"/>
<name>A0A9W6SYN6_CANBO</name>
<accession>A0A9W6SYN6</accession>
<protein>
    <submittedName>
        <fullName evidence="1">Unnamed protein product</fullName>
    </submittedName>
</protein>
<comment type="caution">
    <text evidence="1">The sequence shown here is derived from an EMBL/GenBank/DDBJ whole genome shotgun (WGS) entry which is preliminary data.</text>
</comment>
<reference evidence="1" key="1">
    <citation type="submission" date="2023-04" db="EMBL/GenBank/DDBJ databases">
        <title>Candida boidinii NBRC 10035.</title>
        <authorList>
            <person name="Ichikawa N."/>
            <person name="Sato H."/>
            <person name="Tonouchi N."/>
        </authorList>
    </citation>
    <scope>NUCLEOTIDE SEQUENCE</scope>
    <source>
        <strain evidence="1">NBRC 10035</strain>
    </source>
</reference>